<evidence type="ECO:0000256" key="2">
    <source>
        <dbReference type="ARBA" id="ARBA00009130"/>
    </source>
</evidence>
<dbReference type="PRINTS" id="PR00411">
    <property type="entry name" value="PNDRDTASEI"/>
</dbReference>
<evidence type="ECO:0000256" key="3">
    <source>
        <dbReference type="ARBA" id="ARBA00022630"/>
    </source>
</evidence>
<proteinExistence type="inferred from homology"/>
<dbReference type="Pfam" id="PF07992">
    <property type="entry name" value="Pyr_redox_2"/>
    <property type="match status" value="1"/>
</dbReference>
<evidence type="ECO:0000256" key="6">
    <source>
        <dbReference type="ARBA" id="ARBA00023284"/>
    </source>
</evidence>
<accession>A0AAC9NJX9</accession>
<dbReference type="InterPro" id="IPR036188">
    <property type="entry name" value="FAD/NAD-bd_sf"/>
</dbReference>
<gene>
    <name evidence="9" type="ORF">BME96_03025</name>
</gene>
<keyword evidence="6" id="KW-0676">Redox-active center</keyword>
<dbReference type="NCBIfam" id="NF010037">
    <property type="entry name" value="PRK13512.1"/>
    <property type="match status" value="1"/>
</dbReference>
<dbReference type="GeneID" id="71513356"/>
<evidence type="ECO:0000313" key="9">
    <source>
        <dbReference type="EMBL" id="APC47215.1"/>
    </source>
</evidence>
<sequence>MTRKIVIIGGVGGGATVAAQLRREDAESEIIVLDKGSHIAFSNCGMPYHIGGLVKNRDDILYSTEQFRKKYKVTVHTNTEVKAINRSTQRIYYQAALDAGELGYDKLILAPGASAIIPNIEGLNPQRTFPLHTISDMDNISDFIETKKPQSVAIVGAGFVGLEMVENLSERGLKCTIIDRSSQAIKIIDENLAAIVENHLNDKGVQILLDDGLASCSNEGKTLHLNSGRKVEADLIIMAVGIKPNTELAIDADLKIGTTGAIAVNEYMQTSDPNIYALGDVVEAPDTVTGTPRHVALAWPAHRQAYIIAMHLTGATASFNGTQGSAILKVFDLTVGATGLNSHKLKELGMYFQTASLETMSNASYYPGAEKLWIKVLFDEAHGRIYGAQAIGYAGVDKRLAVLATALKAGLTVADLPELELAYAPPYSSPKDPINILGYKAAAMLKSL</sequence>
<evidence type="ECO:0000256" key="1">
    <source>
        <dbReference type="ARBA" id="ARBA00001974"/>
    </source>
</evidence>
<dbReference type="InterPro" id="IPR016156">
    <property type="entry name" value="FAD/NAD-linked_Rdtase_dimer_sf"/>
</dbReference>
<evidence type="ECO:0000259" key="7">
    <source>
        <dbReference type="Pfam" id="PF02852"/>
    </source>
</evidence>
<dbReference type="GO" id="GO:0016491">
    <property type="term" value="F:oxidoreductase activity"/>
    <property type="evidence" value="ECO:0007669"/>
    <property type="project" value="UniProtKB-KW"/>
</dbReference>
<keyword evidence="5" id="KW-0560">Oxidoreductase</keyword>
<organism evidence="9 10">
    <name type="scientific">Virgibacillus halodenitrificans</name>
    <name type="common">Bacillus halodenitrificans</name>
    <dbReference type="NCBI Taxonomy" id="1482"/>
    <lineage>
        <taxon>Bacteria</taxon>
        <taxon>Bacillati</taxon>
        <taxon>Bacillota</taxon>
        <taxon>Bacilli</taxon>
        <taxon>Bacillales</taxon>
        <taxon>Bacillaceae</taxon>
        <taxon>Virgibacillus</taxon>
    </lineage>
</organism>
<dbReference type="PRINTS" id="PR00368">
    <property type="entry name" value="FADPNR"/>
</dbReference>
<dbReference type="InterPro" id="IPR004099">
    <property type="entry name" value="Pyr_nucl-diS_OxRdtase_dimer"/>
</dbReference>
<evidence type="ECO:0000259" key="8">
    <source>
        <dbReference type="Pfam" id="PF07992"/>
    </source>
</evidence>
<dbReference type="SUPFAM" id="SSF55424">
    <property type="entry name" value="FAD/NAD-linked reductases, dimerisation (C-terminal) domain"/>
    <property type="match status" value="1"/>
</dbReference>
<dbReference type="InterPro" id="IPR023753">
    <property type="entry name" value="FAD/NAD-binding_dom"/>
</dbReference>
<comment type="cofactor">
    <cofactor evidence="1">
        <name>FAD</name>
        <dbReference type="ChEBI" id="CHEBI:57692"/>
    </cofactor>
</comment>
<dbReference type="AlphaFoldDB" id="A0AAC9NJX9"/>
<dbReference type="EMBL" id="CP017962">
    <property type="protein sequence ID" value="APC47215.1"/>
    <property type="molecule type" value="Genomic_DNA"/>
</dbReference>
<evidence type="ECO:0000256" key="4">
    <source>
        <dbReference type="ARBA" id="ARBA00022827"/>
    </source>
</evidence>
<dbReference type="Pfam" id="PF02852">
    <property type="entry name" value="Pyr_redox_dim"/>
    <property type="match status" value="1"/>
</dbReference>
<feature type="domain" description="FAD/NAD(P)-binding" evidence="8">
    <location>
        <begin position="4"/>
        <end position="289"/>
    </location>
</feature>
<name>A0AAC9NJX9_VIRHA</name>
<dbReference type="Gene3D" id="3.50.50.60">
    <property type="entry name" value="FAD/NAD(P)-binding domain"/>
    <property type="match status" value="2"/>
</dbReference>
<dbReference type="PANTHER" id="PTHR43429:SF1">
    <property type="entry name" value="NAD(P)H SULFUR OXIDOREDUCTASE (COA-DEPENDENT)"/>
    <property type="match status" value="1"/>
</dbReference>
<evidence type="ECO:0000256" key="5">
    <source>
        <dbReference type="ARBA" id="ARBA00023002"/>
    </source>
</evidence>
<feature type="domain" description="Pyridine nucleotide-disulphide oxidoreductase dimerisation" evidence="7">
    <location>
        <begin position="328"/>
        <end position="428"/>
    </location>
</feature>
<keyword evidence="4" id="KW-0274">FAD</keyword>
<comment type="similarity">
    <text evidence="2">Belongs to the class-III pyridine nucleotide-disulfide oxidoreductase family.</text>
</comment>
<keyword evidence="3" id="KW-0285">Flavoprotein</keyword>
<dbReference type="SUPFAM" id="SSF51905">
    <property type="entry name" value="FAD/NAD(P)-binding domain"/>
    <property type="match status" value="2"/>
</dbReference>
<dbReference type="KEGG" id="vhl:BME96_03025"/>
<protein>
    <submittedName>
        <fullName evidence="9">NADH oxidase</fullName>
    </submittedName>
</protein>
<dbReference type="RefSeq" id="WP_071648248.1">
    <property type="nucleotide sequence ID" value="NZ_CP017962.1"/>
</dbReference>
<reference evidence="9 10" key="1">
    <citation type="submission" date="2016-11" db="EMBL/GenBank/DDBJ databases">
        <title>Complete genome sequencing of Virgibacillus halodenitrificans PDB-F2.</title>
        <authorList>
            <person name="Sun Z."/>
            <person name="Zhou Y."/>
            <person name="Li H."/>
        </authorList>
    </citation>
    <scope>NUCLEOTIDE SEQUENCE [LARGE SCALE GENOMIC DNA]</scope>
    <source>
        <strain evidence="9 10">PDB-F2</strain>
    </source>
</reference>
<dbReference type="Proteomes" id="UP000182945">
    <property type="component" value="Chromosome"/>
</dbReference>
<dbReference type="InterPro" id="IPR050260">
    <property type="entry name" value="FAD-bd_OxRdtase"/>
</dbReference>
<evidence type="ECO:0000313" key="10">
    <source>
        <dbReference type="Proteomes" id="UP000182945"/>
    </source>
</evidence>
<dbReference type="PANTHER" id="PTHR43429">
    <property type="entry name" value="PYRIDINE NUCLEOTIDE-DISULFIDE OXIDOREDUCTASE DOMAIN-CONTAINING"/>
    <property type="match status" value="1"/>
</dbReference>